<organism evidence="9 10">
    <name type="scientific">Haloterrigena turkmenica (strain ATCC 51198 / DSM 5511 / JCM 9101 / NCIMB 13204 / VKM B-1734 / 4k)</name>
    <name type="common">Halococcus turkmenicus</name>
    <dbReference type="NCBI Taxonomy" id="543526"/>
    <lineage>
        <taxon>Archaea</taxon>
        <taxon>Methanobacteriati</taxon>
        <taxon>Methanobacteriota</taxon>
        <taxon>Stenosarchaea group</taxon>
        <taxon>Halobacteria</taxon>
        <taxon>Halobacteriales</taxon>
        <taxon>Natrialbaceae</taxon>
        <taxon>Haloterrigena</taxon>
    </lineage>
</organism>
<evidence type="ECO:0000256" key="8">
    <source>
        <dbReference type="HAMAP-Rule" id="MF_00422"/>
    </source>
</evidence>
<dbReference type="GO" id="GO:0065002">
    <property type="term" value="P:intracellular protein transmembrane transport"/>
    <property type="evidence" value="ECO:0007669"/>
    <property type="project" value="UniProtKB-UniRule"/>
</dbReference>
<dbReference type="KEGG" id="htu:Htur_2642"/>
<comment type="subunit">
    <text evidence="8">Component of the Sec protein translocase complex. Heterotrimer consisting of SecY (alpha), SecG (beta) and SecE (gamma) subunits. The heterotrimers can form oligomers, although 1 heterotrimer is thought to be able to translocate proteins. Interacts with the ribosome. May interact with SecDF, and other proteins may be involved.</text>
</comment>
<accession>D2RWL7</accession>
<evidence type="ECO:0000256" key="2">
    <source>
        <dbReference type="ARBA" id="ARBA00022692"/>
    </source>
</evidence>
<dbReference type="HOGENOM" id="CLU_191921_2_0_2"/>
<evidence type="ECO:0000313" key="10">
    <source>
        <dbReference type="Proteomes" id="UP000001903"/>
    </source>
</evidence>
<keyword evidence="6 8" id="KW-0472">Membrane</keyword>
<dbReference type="GeneID" id="8743255"/>
<dbReference type="SUPFAM" id="SSF103456">
    <property type="entry name" value="Preprotein translocase SecE subunit"/>
    <property type="match status" value="1"/>
</dbReference>
<dbReference type="eggNOG" id="arCOG02204">
    <property type="taxonomic scope" value="Archaea"/>
</dbReference>
<evidence type="ECO:0000256" key="3">
    <source>
        <dbReference type="ARBA" id="ARBA00022927"/>
    </source>
</evidence>
<feature type="transmembrane region" description="Helical" evidence="8">
    <location>
        <begin position="31"/>
        <end position="53"/>
    </location>
</feature>
<keyword evidence="1 8" id="KW-0813">Transport</keyword>
<comment type="function">
    <text evidence="8">Essential subunit of the Sec protein translocation channel SecYEG. Clamps together the 2 halves of SecY. May contact the channel plug during translocation.</text>
</comment>
<comment type="subcellular location">
    <subcellularLocation>
        <location evidence="8">Cell membrane</location>
        <topology evidence="8">Single-pass membrane protein</topology>
    </subcellularLocation>
    <subcellularLocation>
        <location evidence="7">Endomembrane system</location>
        <topology evidence="7">Single-pass membrane protein</topology>
    </subcellularLocation>
</comment>
<keyword evidence="2 8" id="KW-0812">Transmembrane</keyword>
<keyword evidence="4 8" id="KW-1133">Transmembrane helix</keyword>
<evidence type="ECO:0000256" key="7">
    <source>
        <dbReference type="ARBA" id="ARBA00037847"/>
    </source>
</evidence>
<dbReference type="InterPro" id="IPR001901">
    <property type="entry name" value="Translocase_SecE/Sec61-g"/>
</dbReference>
<evidence type="ECO:0000256" key="6">
    <source>
        <dbReference type="ARBA" id="ARBA00023136"/>
    </source>
</evidence>
<dbReference type="GO" id="GO:0012505">
    <property type="term" value="C:endomembrane system"/>
    <property type="evidence" value="ECO:0007669"/>
    <property type="project" value="UniProtKB-SubCell"/>
</dbReference>
<keyword evidence="3 8" id="KW-0653">Protein transport</keyword>
<dbReference type="GO" id="GO:0006605">
    <property type="term" value="P:protein targeting"/>
    <property type="evidence" value="ECO:0007669"/>
    <property type="project" value="UniProtKB-UniRule"/>
</dbReference>
<name>D2RWL7_HALTV</name>
<dbReference type="RefSeq" id="WP_012943790.1">
    <property type="nucleotide sequence ID" value="NC_013743.1"/>
</dbReference>
<dbReference type="STRING" id="543526.Htur_2642"/>
<keyword evidence="8" id="KW-1003">Cell membrane</keyword>
<sequence>MDVPYDLTSYVRVLKMATTPTTEEFLQVSKIAGAGVLLIGLMGFIIGGIMLFLTGGGGL</sequence>
<evidence type="ECO:0000256" key="4">
    <source>
        <dbReference type="ARBA" id="ARBA00022989"/>
    </source>
</evidence>
<dbReference type="AlphaFoldDB" id="D2RWL7"/>
<dbReference type="OrthoDB" id="52835at2157"/>
<evidence type="ECO:0000313" key="9">
    <source>
        <dbReference type="EMBL" id="ADB61518.1"/>
    </source>
</evidence>
<dbReference type="NCBIfam" id="NF006910">
    <property type="entry name" value="PRK09400.1-6"/>
    <property type="match status" value="1"/>
</dbReference>
<dbReference type="InterPro" id="IPR008158">
    <property type="entry name" value="Translocase_Sec61-g"/>
</dbReference>
<keyword evidence="10" id="KW-1185">Reference proteome</keyword>
<dbReference type="HAMAP" id="MF_00422">
    <property type="entry name" value="SecE"/>
    <property type="match status" value="1"/>
</dbReference>
<gene>
    <name evidence="8" type="primary">secE</name>
    <name evidence="9" type="ordered locus">Htur_2642</name>
</gene>
<evidence type="ECO:0000256" key="5">
    <source>
        <dbReference type="ARBA" id="ARBA00023010"/>
    </source>
</evidence>
<dbReference type="GO" id="GO:0005886">
    <property type="term" value="C:plasma membrane"/>
    <property type="evidence" value="ECO:0007669"/>
    <property type="project" value="UniProtKB-SubCell"/>
</dbReference>
<protein>
    <recommendedName>
        <fullName evidence="8">Protein translocase subunit SecE</fullName>
    </recommendedName>
    <alternativeName>
        <fullName evidence="8">Protein transport protein Sec61 gamma subunit homolog</fullName>
    </alternativeName>
</protein>
<comment type="similarity">
    <text evidence="8">Belongs to the SecE/SEC61-gamma family.</text>
</comment>
<evidence type="ECO:0000256" key="1">
    <source>
        <dbReference type="ARBA" id="ARBA00022448"/>
    </source>
</evidence>
<proteinExistence type="inferred from homology"/>
<dbReference type="EMBL" id="CP001860">
    <property type="protein sequence ID" value="ADB61518.1"/>
    <property type="molecule type" value="Genomic_DNA"/>
</dbReference>
<dbReference type="Gene3D" id="1.20.5.820">
    <property type="entry name" value="Preprotein translocase SecE subunit"/>
    <property type="match status" value="1"/>
</dbReference>
<dbReference type="GO" id="GO:0009306">
    <property type="term" value="P:protein secretion"/>
    <property type="evidence" value="ECO:0007669"/>
    <property type="project" value="UniProtKB-UniRule"/>
</dbReference>
<dbReference type="Proteomes" id="UP000001903">
    <property type="component" value="Chromosome"/>
</dbReference>
<reference evidence="9 10" key="1">
    <citation type="journal article" date="2010" name="Stand. Genomic Sci.">
        <title>Complete genome sequence of Haloterrigena turkmenica type strain (4k).</title>
        <authorList>
            <person name="Saunders E."/>
            <person name="Tindall B.J."/>
            <person name="Fahnrich R."/>
            <person name="Lapidus A."/>
            <person name="Copeland A."/>
            <person name="Del Rio T.G."/>
            <person name="Lucas S."/>
            <person name="Chen F."/>
            <person name="Tice H."/>
            <person name="Cheng J.F."/>
            <person name="Han C."/>
            <person name="Detter J.C."/>
            <person name="Bruce D."/>
            <person name="Goodwin L."/>
            <person name="Chain P."/>
            <person name="Pitluck S."/>
            <person name="Pati A."/>
            <person name="Ivanova N."/>
            <person name="Mavromatis K."/>
            <person name="Chen A."/>
            <person name="Palaniappan K."/>
            <person name="Land M."/>
            <person name="Hauser L."/>
            <person name="Chang Y.J."/>
            <person name="Jeffries C.D."/>
            <person name="Brettin T."/>
            <person name="Rohde M."/>
            <person name="Goker M."/>
            <person name="Bristow J."/>
            <person name="Eisen J.A."/>
            <person name="Markowitz V."/>
            <person name="Hugenholtz P."/>
            <person name="Klenk H.P."/>
            <person name="Kyrpides N.C."/>
        </authorList>
    </citation>
    <scope>NUCLEOTIDE SEQUENCE [LARGE SCALE GENOMIC DNA]</scope>
    <source>
        <strain evidence="10">ATCC 51198 / DSM 5511 / JCM 9101 / NCIMB 13204 / VKM B-1734 / 4k</strain>
    </source>
</reference>
<dbReference type="NCBIfam" id="TIGR00327">
    <property type="entry name" value="secE_euk_arch"/>
    <property type="match status" value="1"/>
</dbReference>
<keyword evidence="5 8" id="KW-0811">Translocation</keyword>
<dbReference type="GO" id="GO:0008320">
    <property type="term" value="F:protein transmembrane transporter activity"/>
    <property type="evidence" value="ECO:0007669"/>
    <property type="project" value="UniProtKB-UniRule"/>
</dbReference>
<dbReference type="InterPro" id="IPR023391">
    <property type="entry name" value="Prot_translocase_SecE_dom_sf"/>
</dbReference>